<dbReference type="EMBL" id="JBHMBL010000001">
    <property type="protein sequence ID" value="MFB9641507.1"/>
    <property type="molecule type" value="Genomic_DNA"/>
</dbReference>
<evidence type="ECO:0000313" key="2">
    <source>
        <dbReference type="Proteomes" id="UP001589667"/>
    </source>
</evidence>
<keyword evidence="2" id="KW-1185">Reference proteome</keyword>
<gene>
    <name evidence="1" type="ORF">ACFFQV_04285</name>
</gene>
<dbReference type="RefSeq" id="WP_157423100.1">
    <property type="nucleotide sequence ID" value="NZ_BAAANI010000006.1"/>
</dbReference>
<comment type="caution">
    <text evidence="1">The sequence shown here is derived from an EMBL/GenBank/DDBJ whole genome shotgun (WGS) entry which is preliminary data.</text>
</comment>
<accession>A0ABV5SMV9</accession>
<sequence>MSGYNDDGFLVDEDGNEWGYCNSCGEEALAGSECCEDGEVVPSEQG</sequence>
<name>A0ABV5SMV9_9MICO</name>
<proteinExistence type="predicted"/>
<evidence type="ECO:0000313" key="1">
    <source>
        <dbReference type="EMBL" id="MFB9641507.1"/>
    </source>
</evidence>
<reference evidence="1 2" key="1">
    <citation type="submission" date="2024-09" db="EMBL/GenBank/DDBJ databases">
        <authorList>
            <person name="Sun Q."/>
            <person name="Mori K."/>
        </authorList>
    </citation>
    <scope>NUCLEOTIDE SEQUENCE [LARGE SCALE GENOMIC DNA]</scope>
    <source>
        <strain evidence="1 2">JCM 14321</strain>
    </source>
</reference>
<dbReference type="Proteomes" id="UP001589667">
    <property type="component" value="Unassembled WGS sequence"/>
</dbReference>
<organism evidence="1 2">
    <name type="scientific">Agromyces lapidis</name>
    <dbReference type="NCBI Taxonomy" id="279574"/>
    <lineage>
        <taxon>Bacteria</taxon>
        <taxon>Bacillati</taxon>
        <taxon>Actinomycetota</taxon>
        <taxon>Actinomycetes</taxon>
        <taxon>Micrococcales</taxon>
        <taxon>Microbacteriaceae</taxon>
        <taxon>Agromyces</taxon>
    </lineage>
</organism>
<protein>
    <submittedName>
        <fullName evidence="1">Uncharacterized protein</fullName>
    </submittedName>
</protein>